<feature type="domain" description="Response regulatory" evidence="8">
    <location>
        <begin position="7"/>
        <end position="121"/>
    </location>
</feature>
<keyword evidence="4 7" id="KW-0238">DNA-binding</keyword>
<dbReference type="Pfam" id="PF00072">
    <property type="entry name" value="Response_reg"/>
    <property type="match status" value="1"/>
</dbReference>
<evidence type="ECO:0000256" key="4">
    <source>
        <dbReference type="ARBA" id="ARBA00023125"/>
    </source>
</evidence>
<dbReference type="Gene3D" id="3.40.50.2300">
    <property type="match status" value="1"/>
</dbReference>
<evidence type="ECO:0000259" key="9">
    <source>
        <dbReference type="PROSITE" id="PS51755"/>
    </source>
</evidence>
<keyword evidence="2" id="KW-0902">Two-component regulatory system</keyword>
<evidence type="ECO:0000256" key="7">
    <source>
        <dbReference type="PROSITE-ProRule" id="PRU01091"/>
    </source>
</evidence>
<dbReference type="Pfam" id="PF00486">
    <property type="entry name" value="Trans_reg_C"/>
    <property type="match status" value="1"/>
</dbReference>
<dbReference type="InterPro" id="IPR011006">
    <property type="entry name" value="CheY-like_superfamily"/>
</dbReference>
<evidence type="ECO:0000313" key="11">
    <source>
        <dbReference type="Proteomes" id="UP001165587"/>
    </source>
</evidence>
<dbReference type="PANTHER" id="PTHR48111:SF1">
    <property type="entry name" value="TWO-COMPONENT RESPONSE REGULATOR ORR33"/>
    <property type="match status" value="1"/>
</dbReference>
<evidence type="ECO:0000256" key="3">
    <source>
        <dbReference type="ARBA" id="ARBA00023015"/>
    </source>
</evidence>
<evidence type="ECO:0000256" key="6">
    <source>
        <dbReference type="PROSITE-ProRule" id="PRU00169"/>
    </source>
</evidence>
<organism evidence="10 11">
    <name type="scientific">Herbiconiux oxytropis</name>
    <dbReference type="NCBI Taxonomy" id="2970915"/>
    <lineage>
        <taxon>Bacteria</taxon>
        <taxon>Bacillati</taxon>
        <taxon>Actinomycetota</taxon>
        <taxon>Actinomycetes</taxon>
        <taxon>Micrococcales</taxon>
        <taxon>Microbacteriaceae</taxon>
        <taxon>Herbiconiux</taxon>
    </lineage>
</organism>
<reference evidence="10" key="1">
    <citation type="submission" date="2022-08" db="EMBL/GenBank/DDBJ databases">
        <authorList>
            <person name="Deng Y."/>
            <person name="Han X.-F."/>
            <person name="Zhang Y.-Q."/>
        </authorList>
    </citation>
    <scope>NUCLEOTIDE SEQUENCE</scope>
    <source>
        <strain evidence="10">CPCC 203407</strain>
    </source>
</reference>
<dbReference type="PROSITE" id="PS51755">
    <property type="entry name" value="OMPR_PHOB"/>
    <property type="match status" value="1"/>
</dbReference>
<evidence type="ECO:0000259" key="8">
    <source>
        <dbReference type="PROSITE" id="PS50110"/>
    </source>
</evidence>
<dbReference type="SMART" id="SM00448">
    <property type="entry name" value="REC"/>
    <property type="match status" value="1"/>
</dbReference>
<feature type="DNA-binding region" description="OmpR/PhoB-type" evidence="7">
    <location>
        <begin position="134"/>
        <end position="233"/>
    </location>
</feature>
<dbReference type="InterPro" id="IPR039420">
    <property type="entry name" value="WalR-like"/>
</dbReference>
<accession>A0AA41XJY9</accession>
<proteinExistence type="predicted"/>
<dbReference type="GO" id="GO:0005829">
    <property type="term" value="C:cytosol"/>
    <property type="evidence" value="ECO:0007669"/>
    <property type="project" value="TreeGrafter"/>
</dbReference>
<evidence type="ECO:0000256" key="5">
    <source>
        <dbReference type="ARBA" id="ARBA00023163"/>
    </source>
</evidence>
<dbReference type="GO" id="GO:0032993">
    <property type="term" value="C:protein-DNA complex"/>
    <property type="evidence" value="ECO:0007669"/>
    <property type="project" value="TreeGrafter"/>
</dbReference>
<keyword evidence="3" id="KW-0805">Transcription regulation</keyword>
<dbReference type="RefSeq" id="WP_259529824.1">
    <property type="nucleotide sequence ID" value="NZ_JANLCK010000007.1"/>
</dbReference>
<dbReference type="PROSITE" id="PS50110">
    <property type="entry name" value="RESPONSE_REGULATORY"/>
    <property type="match status" value="1"/>
</dbReference>
<dbReference type="Proteomes" id="UP001165587">
    <property type="component" value="Unassembled WGS sequence"/>
</dbReference>
<gene>
    <name evidence="10" type="ORF">N1028_13505</name>
</gene>
<dbReference type="InterPro" id="IPR036388">
    <property type="entry name" value="WH-like_DNA-bd_sf"/>
</dbReference>
<feature type="modified residue" description="4-aspartylphosphate" evidence="6">
    <location>
        <position position="56"/>
    </location>
</feature>
<dbReference type="GO" id="GO:0000156">
    <property type="term" value="F:phosphorelay response regulator activity"/>
    <property type="evidence" value="ECO:0007669"/>
    <property type="project" value="TreeGrafter"/>
</dbReference>
<comment type="caution">
    <text evidence="10">The sequence shown here is derived from an EMBL/GenBank/DDBJ whole genome shotgun (WGS) entry which is preliminary data.</text>
</comment>
<protein>
    <submittedName>
        <fullName evidence="10">Response regulator transcription factor</fullName>
    </submittedName>
</protein>
<keyword evidence="5" id="KW-0804">Transcription</keyword>
<dbReference type="CDD" id="cd00383">
    <property type="entry name" value="trans_reg_C"/>
    <property type="match status" value="1"/>
</dbReference>
<evidence type="ECO:0000313" key="10">
    <source>
        <dbReference type="EMBL" id="MCS5726911.1"/>
    </source>
</evidence>
<dbReference type="GO" id="GO:0006355">
    <property type="term" value="P:regulation of DNA-templated transcription"/>
    <property type="evidence" value="ECO:0007669"/>
    <property type="project" value="InterPro"/>
</dbReference>
<dbReference type="InterPro" id="IPR001867">
    <property type="entry name" value="OmpR/PhoB-type_DNA-bd"/>
</dbReference>
<feature type="domain" description="OmpR/PhoB-type" evidence="9">
    <location>
        <begin position="134"/>
        <end position="233"/>
    </location>
</feature>
<dbReference type="EMBL" id="JANLCK010000007">
    <property type="protein sequence ID" value="MCS5726911.1"/>
    <property type="molecule type" value="Genomic_DNA"/>
</dbReference>
<name>A0AA41XJY9_9MICO</name>
<keyword evidence="1 6" id="KW-0597">Phosphoprotein</keyword>
<dbReference type="SUPFAM" id="SSF52172">
    <property type="entry name" value="CheY-like"/>
    <property type="match status" value="1"/>
</dbReference>
<dbReference type="SMART" id="SM00862">
    <property type="entry name" value="Trans_reg_C"/>
    <property type="match status" value="1"/>
</dbReference>
<evidence type="ECO:0000256" key="1">
    <source>
        <dbReference type="ARBA" id="ARBA00022553"/>
    </source>
</evidence>
<sequence length="238" mass="26203">MPLENWTVLIVDDDDAIRENLGAFFDRAGVHVVSAADGAAALVQVAVAKPDLVILDVMMPELNGRQVLRALRAGGDWTPVILLTRTGESSERATAIEEGADDYLNKPFDPQELLARSRAVLRRRGGQVEPLQSARSLRSGPLSVDRTARSAALESRLVTLTPKAYALLDYLITHPGEVFSRDFLLNEVWGYQFAVATRAVDHRIAEIRRALADDPDAPRFVETIPRGGYRFCGLVERA</sequence>
<dbReference type="AlphaFoldDB" id="A0AA41XJY9"/>
<keyword evidence="11" id="KW-1185">Reference proteome</keyword>
<dbReference type="Gene3D" id="1.10.10.10">
    <property type="entry name" value="Winged helix-like DNA-binding domain superfamily/Winged helix DNA-binding domain"/>
    <property type="match status" value="1"/>
</dbReference>
<dbReference type="PANTHER" id="PTHR48111">
    <property type="entry name" value="REGULATOR OF RPOS"/>
    <property type="match status" value="1"/>
</dbReference>
<evidence type="ECO:0000256" key="2">
    <source>
        <dbReference type="ARBA" id="ARBA00023012"/>
    </source>
</evidence>
<dbReference type="InterPro" id="IPR001789">
    <property type="entry name" value="Sig_transdc_resp-reg_receiver"/>
</dbReference>
<dbReference type="GO" id="GO:0000976">
    <property type="term" value="F:transcription cis-regulatory region binding"/>
    <property type="evidence" value="ECO:0007669"/>
    <property type="project" value="TreeGrafter"/>
</dbReference>